<evidence type="ECO:0000256" key="6">
    <source>
        <dbReference type="ARBA" id="ARBA00059003"/>
    </source>
</evidence>
<dbReference type="HOGENOM" id="CLU_797573_0_0_1"/>
<dbReference type="OrthoDB" id="10262490at2759"/>
<sequence length="348" mass="40726">MRIEACYFCSSRIFPGHGIQFVRNDCKVFKFCRSKCHAAFKKKKNPRKVKWTKAYRKTVGKELAIDPSFEFEKRRHVPVKYSRETFSKAVEAMKKVETIRQRRQGAYIMQRLRKGRELEQERDVKEVQRDLALIRSPAAGLKRAQQDQEMAEESNNDSENEEDMEGVVEYCGEVTLKTLERLYSTSLNPVQKDTEEQYNKELKRFDRLTNIEKRTRPKKPQREPFVKNLLVGKYDNEILTFPELDLGEVRNVEKAVEELGKVLKQNHMVNVSSIGNKQFRQTLADYQAIGLQCSQFLDAKECCPMEFTRYLDTLAEHKLGANLIDNEVMDWLGLHGVYPYLGYLQKSE</sequence>
<comment type="function">
    <text evidence="6">Involved in the biogenesis of the 60S ribosomal subunit. Ensures the docking of NOG1 to pre-60S particles.</text>
</comment>
<evidence type="ECO:0000256" key="7">
    <source>
        <dbReference type="ARBA" id="ARBA00064137"/>
    </source>
</evidence>
<dbReference type="PANTHER" id="PTHR10792:SF8">
    <property type="entry name" value="RIBOSOME BIOGENESIS PROTEIN RLP24-RELATED"/>
    <property type="match status" value="1"/>
</dbReference>
<dbReference type="GO" id="GO:0042273">
    <property type="term" value="P:ribosomal large subunit biogenesis"/>
    <property type="evidence" value="ECO:0007669"/>
    <property type="project" value="TreeGrafter"/>
</dbReference>
<dbReference type="InterPro" id="IPR038630">
    <property type="entry name" value="L24e/L24_sf"/>
</dbReference>
<dbReference type="InterPro" id="IPR000988">
    <property type="entry name" value="Ribosomal_eL24-rel_N"/>
</dbReference>
<keyword evidence="4" id="KW-0539">Nucleus</keyword>
<evidence type="ECO:0000256" key="5">
    <source>
        <dbReference type="ARBA" id="ARBA00039784"/>
    </source>
</evidence>
<dbReference type="Pfam" id="PF01246">
    <property type="entry name" value="Ribosomal_L24e"/>
    <property type="match status" value="1"/>
</dbReference>
<comment type="subunit">
    <text evidence="7">Associated with nucleolar and cytoplasmic pre-60S particles. At the end of biogenesis it dissociates from cytoplasmic pre-60S particles and is likely to be exchanged for its ribosomal homologue, RPL24.</text>
</comment>
<dbReference type="AlphaFoldDB" id="N6TNR4"/>
<organism evidence="9">
    <name type="scientific">Dendroctonus ponderosae</name>
    <name type="common">Mountain pine beetle</name>
    <dbReference type="NCBI Taxonomy" id="77166"/>
    <lineage>
        <taxon>Eukaryota</taxon>
        <taxon>Metazoa</taxon>
        <taxon>Ecdysozoa</taxon>
        <taxon>Arthropoda</taxon>
        <taxon>Hexapoda</taxon>
        <taxon>Insecta</taxon>
        <taxon>Pterygota</taxon>
        <taxon>Neoptera</taxon>
        <taxon>Endopterygota</taxon>
        <taxon>Coleoptera</taxon>
        <taxon>Polyphaga</taxon>
        <taxon>Cucujiformia</taxon>
        <taxon>Curculionidae</taxon>
        <taxon>Scolytinae</taxon>
        <taxon>Dendroctonus</taxon>
    </lineage>
</organism>
<dbReference type="SMART" id="SM00746">
    <property type="entry name" value="TRASH"/>
    <property type="match status" value="1"/>
</dbReference>
<dbReference type="FunFam" id="2.30.170.20:FF:000001">
    <property type="entry name" value="probable ribosome biogenesis protein RLP24"/>
    <property type="match status" value="1"/>
</dbReference>
<keyword evidence="3" id="KW-0690">Ribosome biogenesis</keyword>
<dbReference type="SUPFAM" id="SSF57716">
    <property type="entry name" value="Glucocorticoid receptor-like (DNA-binding domain)"/>
    <property type="match status" value="1"/>
</dbReference>
<dbReference type="InterPro" id="IPR023442">
    <property type="entry name" value="Ribosomal_eL24_CS"/>
</dbReference>
<evidence type="ECO:0000256" key="1">
    <source>
        <dbReference type="ARBA" id="ARBA00004123"/>
    </source>
</evidence>
<dbReference type="InterPro" id="IPR011017">
    <property type="entry name" value="TRASH_dom"/>
</dbReference>
<proteinExistence type="inferred from homology"/>
<gene>
    <name evidence="9" type="ORF">YQE_03922</name>
</gene>
<protein>
    <recommendedName>
        <fullName evidence="5">Probable ribosome biogenesis protein RLP24</fullName>
    </recommendedName>
</protein>
<reference evidence="9" key="1">
    <citation type="journal article" date="2013" name="Genome Biol.">
        <title>Draft genome of the mountain pine beetle, Dendroctonus ponderosae Hopkins, a major forest pest.</title>
        <authorList>
            <person name="Keeling C.I."/>
            <person name="Yuen M.M."/>
            <person name="Liao N.Y."/>
            <person name="Docking T.R."/>
            <person name="Chan S.K."/>
            <person name="Taylor G.A."/>
            <person name="Palmquist D.L."/>
            <person name="Jackman S.D."/>
            <person name="Nguyen A."/>
            <person name="Li M."/>
            <person name="Henderson H."/>
            <person name="Janes J.K."/>
            <person name="Zhao Y."/>
            <person name="Pandoh P."/>
            <person name="Moore R."/>
            <person name="Sperling F.A."/>
            <person name="Huber D.P."/>
            <person name="Birol I."/>
            <person name="Jones S.J."/>
            <person name="Bohlmann J."/>
        </authorList>
    </citation>
    <scope>NUCLEOTIDE SEQUENCE</scope>
</reference>
<accession>N6TNR4</accession>
<dbReference type="CDD" id="cd00472">
    <property type="entry name" value="Ribosomal_L24e_L24"/>
    <property type="match status" value="1"/>
</dbReference>
<feature type="non-terminal residue" evidence="9">
    <location>
        <position position="1"/>
    </location>
</feature>
<evidence type="ECO:0000256" key="8">
    <source>
        <dbReference type="SAM" id="MobiDB-lite"/>
    </source>
</evidence>
<dbReference type="Gene3D" id="2.30.170.20">
    <property type="entry name" value="Ribosomal protein L24e"/>
    <property type="match status" value="1"/>
</dbReference>
<dbReference type="PANTHER" id="PTHR10792">
    <property type="entry name" value="60S RIBOSOMAL PROTEIN L24"/>
    <property type="match status" value="1"/>
</dbReference>
<dbReference type="PROSITE" id="PS01073">
    <property type="entry name" value="RIBOSOMAL_L24E"/>
    <property type="match status" value="1"/>
</dbReference>
<evidence type="ECO:0000256" key="4">
    <source>
        <dbReference type="ARBA" id="ARBA00023242"/>
    </source>
</evidence>
<evidence type="ECO:0000313" key="9">
    <source>
        <dbReference type="EMBL" id="ENN79633.1"/>
    </source>
</evidence>
<comment type="subcellular location">
    <subcellularLocation>
        <location evidence="1">Nucleus</location>
    </subcellularLocation>
</comment>
<feature type="compositionally biased region" description="Acidic residues" evidence="8">
    <location>
        <begin position="149"/>
        <end position="163"/>
    </location>
</feature>
<dbReference type="GO" id="GO:0005730">
    <property type="term" value="C:nucleolus"/>
    <property type="evidence" value="ECO:0007669"/>
    <property type="project" value="TreeGrafter"/>
</dbReference>
<dbReference type="InterPro" id="IPR056366">
    <property type="entry name" value="Ribosomal_eL24"/>
</dbReference>
<evidence type="ECO:0000256" key="3">
    <source>
        <dbReference type="ARBA" id="ARBA00022517"/>
    </source>
</evidence>
<dbReference type="EMBL" id="KB740671">
    <property type="protein sequence ID" value="ENN79633.1"/>
    <property type="molecule type" value="Genomic_DNA"/>
</dbReference>
<feature type="region of interest" description="Disordered" evidence="8">
    <location>
        <begin position="138"/>
        <end position="163"/>
    </location>
</feature>
<evidence type="ECO:0000256" key="2">
    <source>
        <dbReference type="ARBA" id="ARBA00005647"/>
    </source>
</evidence>
<comment type="similarity">
    <text evidence="2">Belongs to the eukaryotic ribosomal protein eL24 family.</text>
</comment>
<dbReference type="GO" id="GO:0003735">
    <property type="term" value="F:structural constituent of ribosome"/>
    <property type="evidence" value="ECO:0007669"/>
    <property type="project" value="InterPro"/>
</dbReference>
<name>N6TNR4_DENPD</name>